<evidence type="ECO:0000256" key="2">
    <source>
        <dbReference type="ARBA" id="ARBA00022475"/>
    </source>
</evidence>
<proteinExistence type="predicted"/>
<dbReference type="PANTHER" id="PTHR33529:SF6">
    <property type="entry name" value="YJGP_YJGQ FAMILY PERMEASE"/>
    <property type="match status" value="1"/>
</dbReference>
<feature type="transmembrane region" description="Helical" evidence="6">
    <location>
        <begin position="12"/>
        <end position="30"/>
    </location>
</feature>
<accession>A0A940DF75</accession>
<feature type="transmembrane region" description="Helical" evidence="6">
    <location>
        <begin position="273"/>
        <end position="291"/>
    </location>
</feature>
<feature type="transmembrane region" description="Helical" evidence="6">
    <location>
        <begin position="50"/>
        <end position="78"/>
    </location>
</feature>
<evidence type="ECO:0000256" key="3">
    <source>
        <dbReference type="ARBA" id="ARBA00022692"/>
    </source>
</evidence>
<evidence type="ECO:0000313" key="8">
    <source>
        <dbReference type="Proteomes" id="UP000721442"/>
    </source>
</evidence>
<reference evidence="7" key="2">
    <citation type="journal article" date="2021" name="PeerJ">
        <title>Extensive microbial diversity within the chicken gut microbiome revealed by metagenomics and culture.</title>
        <authorList>
            <person name="Gilroy R."/>
            <person name="Ravi A."/>
            <person name="Getino M."/>
            <person name="Pursley I."/>
            <person name="Horton D.L."/>
            <person name="Alikhan N.F."/>
            <person name="Baker D."/>
            <person name="Gharbi K."/>
            <person name="Hall N."/>
            <person name="Watson M."/>
            <person name="Adriaenssens E.M."/>
            <person name="Foster-Nyarko E."/>
            <person name="Jarju S."/>
            <person name="Secka A."/>
            <person name="Antonio M."/>
            <person name="Oren A."/>
            <person name="Chaudhuri R.R."/>
            <person name="La Ragione R."/>
            <person name="Hildebrand F."/>
            <person name="Pallen M.J."/>
        </authorList>
    </citation>
    <scope>NUCLEOTIDE SEQUENCE</scope>
    <source>
        <strain evidence="7">B1-16210</strain>
    </source>
</reference>
<evidence type="ECO:0000256" key="4">
    <source>
        <dbReference type="ARBA" id="ARBA00022989"/>
    </source>
</evidence>
<evidence type="ECO:0000256" key="1">
    <source>
        <dbReference type="ARBA" id="ARBA00004651"/>
    </source>
</evidence>
<keyword evidence="4 6" id="KW-1133">Transmembrane helix</keyword>
<comment type="subcellular location">
    <subcellularLocation>
        <location evidence="1">Cell membrane</location>
        <topology evidence="1">Multi-pass membrane protein</topology>
    </subcellularLocation>
</comment>
<evidence type="ECO:0000256" key="5">
    <source>
        <dbReference type="ARBA" id="ARBA00023136"/>
    </source>
</evidence>
<feature type="transmembrane region" description="Helical" evidence="6">
    <location>
        <begin position="300"/>
        <end position="319"/>
    </location>
</feature>
<feature type="transmembrane region" description="Helical" evidence="6">
    <location>
        <begin position="331"/>
        <end position="350"/>
    </location>
</feature>
<evidence type="ECO:0000256" key="6">
    <source>
        <dbReference type="SAM" id="Phobius"/>
    </source>
</evidence>
<keyword evidence="5 6" id="KW-0472">Membrane</keyword>
<organism evidence="7 8">
    <name type="scientific">Candidatus Enterousia excrementavium</name>
    <dbReference type="NCBI Taxonomy" id="2840789"/>
    <lineage>
        <taxon>Bacteria</taxon>
        <taxon>Pseudomonadati</taxon>
        <taxon>Pseudomonadota</taxon>
        <taxon>Alphaproteobacteria</taxon>
        <taxon>Candidatus Enterousia</taxon>
    </lineage>
</organism>
<dbReference type="GO" id="GO:0015920">
    <property type="term" value="P:lipopolysaccharide transport"/>
    <property type="evidence" value="ECO:0007669"/>
    <property type="project" value="TreeGrafter"/>
</dbReference>
<keyword evidence="3 6" id="KW-0812">Transmembrane</keyword>
<dbReference type="PANTHER" id="PTHR33529">
    <property type="entry name" value="SLR0882 PROTEIN-RELATED"/>
    <property type="match status" value="1"/>
</dbReference>
<evidence type="ECO:0000313" key="7">
    <source>
        <dbReference type="EMBL" id="MBO8407308.1"/>
    </source>
</evidence>
<feature type="transmembrane region" description="Helical" evidence="6">
    <location>
        <begin position="99"/>
        <end position="121"/>
    </location>
</feature>
<dbReference type="InterPro" id="IPR005495">
    <property type="entry name" value="LptG/LptF_permease"/>
</dbReference>
<gene>
    <name evidence="7" type="ORF">IAC77_02505</name>
</gene>
<sequence>MKILNRYFTRQLVAIFVILLLVLTGLAWMLQIMSMMKFLLNYGVELTSFLGLTVLMVPFIMSIIIPFVTFIAVIFVYNKLISDNEITVMAASGLSPRQLARPALILACVLTILHFVLNLWVVPRTQALFYSTQWNLRYGLAHMKLQESAFTQITDGLVVYVDKVSGHDLSQVMLSDMRDEDAPVTIFAEKGKLVSTARGLSIVMNNGSLQAKGDTLTTGTFDTFDMDLNVADKEGETSFRVRRVPTAELINYVLNSDTEKQHKMVLAELCSRFLGPMMNLILAALCATILLRSSLLRRRASFAPAVAVAAMAIVMSLYMSVSNMVGSLSEFVGLVAGLFAVLGVILFVLCKK</sequence>
<name>A0A940DF75_9PROT</name>
<dbReference type="Pfam" id="PF03739">
    <property type="entry name" value="LptF_LptG"/>
    <property type="match status" value="1"/>
</dbReference>
<protein>
    <submittedName>
        <fullName evidence="7">LptF/LptG family permease</fullName>
    </submittedName>
</protein>
<dbReference type="EMBL" id="JADINE010000032">
    <property type="protein sequence ID" value="MBO8407308.1"/>
    <property type="molecule type" value="Genomic_DNA"/>
</dbReference>
<reference evidence="7" key="1">
    <citation type="submission" date="2020-10" db="EMBL/GenBank/DDBJ databases">
        <authorList>
            <person name="Gilroy R."/>
        </authorList>
    </citation>
    <scope>NUCLEOTIDE SEQUENCE</scope>
    <source>
        <strain evidence="7">B1-16210</strain>
    </source>
</reference>
<comment type="caution">
    <text evidence="7">The sequence shown here is derived from an EMBL/GenBank/DDBJ whole genome shotgun (WGS) entry which is preliminary data.</text>
</comment>
<dbReference type="Proteomes" id="UP000721442">
    <property type="component" value="Unassembled WGS sequence"/>
</dbReference>
<keyword evidence="2" id="KW-1003">Cell membrane</keyword>
<dbReference type="GO" id="GO:0043190">
    <property type="term" value="C:ATP-binding cassette (ABC) transporter complex"/>
    <property type="evidence" value="ECO:0007669"/>
    <property type="project" value="TreeGrafter"/>
</dbReference>
<dbReference type="AlphaFoldDB" id="A0A940DF75"/>